<dbReference type="AlphaFoldDB" id="A0AA90NBR9"/>
<proteinExistence type="predicted"/>
<keyword evidence="1" id="KW-0540">Nuclease</keyword>
<keyword evidence="1" id="KW-0255">Endonuclease</keyword>
<dbReference type="Pfam" id="PF09015">
    <property type="entry name" value="NgoMIV_restric"/>
    <property type="match status" value="1"/>
</dbReference>
<organism evidence="1 2">
    <name type="scientific">Tsukamurella strandjordii</name>
    <dbReference type="NCBI Taxonomy" id="147577"/>
    <lineage>
        <taxon>Bacteria</taxon>
        <taxon>Bacillati</taxon>
        <taxon>Actinomycetota</taxon>
        <taxon>Actinomycetes</taxon>
        <taxon>Mycobacteriales</taxon>
        <taxon>Tsukamurellaceae</taxon>
        <taxon>Tsukamurella</taxon>
    </lineage>
</organism>
<dbReference type="InterPro" id="IPR015105">
    <property type="entry name" value="NgoMIV"/>
</dbReference>
<accession>A0AA90NBR9</accession>
<dbReference type="GO" id="GO:0009307">
    <property type="term" value="P:DNA restriction-modification system"/>
    <property type="evidence" value="ECO:0007669"/>
    <property type="project" value="InterPro"/>
</dbReference>
<dbReference type="Proteomes" id="UP001178281">
    <property type="component" value="Unassembled WGS sequence"/>
</dbReference>
<comment type="caution">
    <text evidence="1">The sequence shown here is derived from an EMBL/GenBank/DDBJ whole genome shotgun (WGS) entry which is preliminary data.</text>
</comment>
<dbReference type="InterPro" id="IPR037083">
    <property type="entry name" value="NgoMIV_sf"/>
</dbReference>
<dbReference type="Gene3D" id="3.40.50.10010">
    <property type="entry name" value="Type-2 restriction enzyme NgoMIV"/>
    <property type="match status" value="1"/>
</dbReference>
<evidence type="ECO:0000313" key="2">
    <source>
        <dbReference type="Proteomes" id="UP001178281"/>
    </source>
</evidence>
<dbReference type="RefSeq" id="WP_305111604.1">
    <property type="nucleotide sequence ID" value="NZ_JAUTIX010000004.1"/>
</dbReference>
<dbReference type="GO" id="GO:0009036">
    <property type="term" value="F:type II site-specific deoxyribonuclease activity"/>
    <property type="evidence" value="ECO:0007669"/>
    <property type="project" value="InterPro"/>
</dbReference>
<dbReference type="EMBL" id="JAUTIX010000004">
    <property type="protein sequence ID" value="MDP0398838.1"/>
    <property type="molecule type" value="Genomic_DNA"/>
</dbReference>
<keyword evidence="1" id="KW-0378">Hydrolase</keyword>
<keyword evidence="2" id="KW-1185">Reference proteome</keyword>
<reference evidence="1" key="1">
    <citation type="submission" date="2023-08" db="EMBL/GenBank/DDBJ databases">
        <title>The draft genome of Tsukamurella strandjordii strain 050030.</title>
        <authorList>
            <person name="Zhao F."/>
            <person name="Feng Y."/>
            <person name="Zong Z."/>
        </authorList>
    </citation>
    <scope>NUCLEOTIDE SEQUENCE</scope>
    <source>
        <strain evidence="1">050030</strain>
    </source>
</reference>
<protein>
    <submittedName>
        <fullName evidence="1">NgoMIV family type II restriction endonuclease</fullName>
    </submittedName>
</protein>
<sequence>MPDPTFARALCGYRSASGHPNTSDKHDANSIRWGIALFDQLEVPTTAVEPSSIGTALEDAVVNYLDDQLPDYEITARRKADNFSQYAHLGSLDKFFKSYEENADKIAQARAIAHQVQPPRTRNRLVKRLETIEKTARSNWKLLQDFQTARTDESQLKIDIAVTSRKNSSELLTALSAKWSLRTDRAQDCVSQGNRLTALRRGRMPHFATVTIEPRPSMLKLLTDTSGSVDCVYHIAYHSLLKAADALVDARPSIASQRNELHRMIRQDRLKPLDSLIQEVYK</sequence>
<gene>
    <name evidence="1" type="ORF">Q7X28_12970</name>
</gene>
<name>A0AA90NBR9_9ACTN</name>
<dbReference type="SUPFAM" id="SSF52980">
    <property type="entry name" value="Restriction endonuclease-like"/>
    <property type="match status" value="1"/>
</dbReference>
<dbReference type="InterPro" id="IPR011335">
    <property type="entry name" value="Restrct_endonuc-II-like"/>
</dbReference>
<evidence type="ECO:0000313" key="1">
    <source>
        <dbReference type="EMBL" id="MDP0398838.1"/>
    </source>
</evidence>